<dbReference type="NCBIfam" id="TIGR00801">
    <property type="entry name" value="ncs2"/>
    <property type="match status" value="1"/>
</dbReference>
<dbReference type="GO" id="GO:0005886">
    <property type="term" value="C:plasma membrane"/>
    <property type="evidence" value="ECO:0007669"/>
    <property type="project" value="UniProtKB-SubCell"/>
</dbReference>
<comment type="similarity">
    <text evidence="2">Belongs to the nucleobase:cation symporter-2 (NCS2) (TC 2.A.40) family.</text>
</comment>
<dbReference type="Pfam" id="PF00860">
    <property type="entry name" value="Xan_ur_permease"/>
    <property type="match status" value="1"/>
</dbReference>
<feature type="transmembrane region" description="Helical" evidence="8">
    <location>
        <begin position="381"/>
        <end position="399"/>
    </location>
</feature>
<evidence type="ECO:0000256" key="2">
    <source>
        <dbReference type="ARBA" id="ARBA00008821"/>
    </source>
</evidence>
<feature type="transmembrane region" description="Helical" evidence="8">
    <location>
        <begin position="133"/>
        <end position="155"/>
    </location>
</feature>
<feature type="transmembrane region" description="Helical" evidence="8">
    <location>
        <begin position="99"/>
        <end position="121"/>
    </location>
</feature>
<feature type="transmembrane region" description="Helical" evidence="8">
    <location>
        <begin position="265"/>
        <end position="283"/>
    </location>
</feature>
<dbReference type="InterPro" id="IPR017588">
    <property type="entry name" value="UacT-like"/>
</dbReference>
<evidence type="ECO:0000256" key="7">
    <source>
        <dbReference type="ARBA" id="ARBA00023136"/>
    </source>
</evidence>
<dbReference type="PANTHER" id="PTHR42810">
    <property type="entry name" value="PURINE PERMEASE C1399.01C-RELATED"/>
    <property type="match status" value="1"/>
</dbReference>
<reference evidence="9" key="1">
    <citation type="submission" date="2019-12" db="EMBL/GenBank/DDBJ databases">
        <title>High-Quality draft genome sequences of three cyanobacteria isolated from the limestone walls of the Old Cathedral of Coimbra.</title>
        <authorList>
            <person name="Tiago I."/>
            <person name="Soares F."/>
            <person name="Portugal A."/>
        </authorList>
    </citation>
    <scope>NUCLEOTIDE SEQUENCE</scope>
    <source>
        <strain evidence="9">A</strain>
    </source>
</reference>
<feature type="transmembrane region" description="Helical" evidence="8">
    <location>
        <begin position="167"/>
        <end position="191"/>
    </location>
</feature>
<feature type="transmembrane region" description="Helical" evidence="8">
    <location>
        <begin position="226"/>
        <end position="245"/>
    </location>
</feature>
<sequence>MAQADQDFVLDEVDEQEPIGKSELIYGLDDRPPVGESVFVAFQHVLAAFVGIITPPLIICSGLGLDAENTSYLISMSLFASGICTYIQCKKIGPVGSGLLSLQGTSFAFLGPILGVGTVALQGGRSPQEALALIFGVCFFGSFVEIILSRFLHLMSKIITPVVSGTVVMIIGLGLIKTGMISLAGGAAALAKKDGSFGSPQNLLLGGTVLLIVVVLTLSRNRFLRMGAIAIGLAVGYVASLFLGIVDFSSLSTLPFFRIPIPFRYGMSFDFGAFLPFILLYVLTAIETVGDLTATSAVSGQPVRGSTYVRRIKGGVLGDGVNSLIAAVFNTFPNTTFSQNNGVIQMTGVGSRYVGFFVAGIFVILGLLPIVGGVFQALPQPVLGGATLVMFGSIAVAGLKIVSSAGLDRRAMIIVAVSLGLGLGVVFVPEVFANQSPLIKNLFGSAISTGGLTALLLSWLLPQSSESSVRVNAQAEFEG</sequence>
<feature type="transmembrane region" description="Helical" evidence="8">
    <location>
        <begin position="353"/>
        <end position="375"/>
    </location>
</feature>
<dbReference type="AlphaFoldDB" id="A0A8J8CI36"/>
<dbReference type="InterPro" id="IPR006042">
    <property type="entry name" value="Xan_ur_permease"/>
</dbReference>
<feature type="transmembrane region" description="Helical" evidence="8">
    <location>
        <begin position="438"/>
        <end position="461"/>
    </location>
</feature>
<organism evidence="9 10">
    <name type="scientific">Myxacorys almedinensis A</name>
    <dbReference type="NCBI Taxonomy" id="2690445"/>
    <lineage>
        <taxon>Bacteria</taxon>
        <taxon>Bacillati</taxon>
        <taxon>Cyanobacteriota</taxon>
        <taxon>Cyanophyceae</taxon>
        <taxon>Leptolyngbyales</taxon>
        <taxon>Leptolyngbyaceae</taxon>
        <taxon>Myxacorys</taxon>
        <taxon>Myxacorys almedinensis</taxon>
    </lineage>
</organism>
<keyword evidence="4" id="KW-1003">Cell membrane</keyword>
<dbReference type="Proteomes" id="UP000646053">
    <property type="component" value="Unassembled WGS sequence"/>
</dbReference>
<dbReference type="PROSITE" id="PS01116">
    <property type="entry name" value="XANTH_URACIL_PERMASE"/>
    <property type="match status" value="1"/>
</dbReference>
<feature type="transmembrane region" description="Helical" evidence="8">
    <location>
        <begin position="70"/>
        <end position="87"/>
    </location>
</feature>
<dbReference type="GO" id="GO:0042907">
    <property type="term" value="F:xanthine transmembrane transporter activity"/>
    <property type="evidence" value="ECO:0007669"/>
    <property type="project" value="TreeGrafter"/>
</dbReference>
<dbReference type="NCBIfam" id="TIGR03173">
    <property type="entry name" value="pbuX"/>
    <property type="match status" value="1"/>
</dbReference>
<feature type="transmembrane region" description="Helical" evidence="8">
    <location>
        <begin position="38"/>
        <end position="58"/>
    </location>
</feature>
<evidence type="ECO:0000313" key="10">
    <source>
        <dbReference type="Proteomes" id="UP000646053"/>
    </source>
</evidence>
<dbReference type="NCBIfam" id="NF037981">
    <property type="entry name" value="NCS2_1"/>
    <property type="match status" value="1"/>
</dbReference>
<keyword evidence="6 8" id="KW-1133">Transmembrane helix</keyword>
<dbReference type="RefSeq" id="WP_162422853.1">
    <property type="nucleotide sequence ID" value="NZ_WVIE01000008.1"/>
</dbReference>
<evidence type="ECO:0000313" key="9">
    <source>
        <dbReference type="EMBL" id="NDJ17329.1"/>
    </source>
</evidence>
<feature type="transmembrane region" description="Helical" evidence="8">
    <location>
        <begin position="203"/>
        <end position="219"/>
    </location>
</feature>
<comment type="subcellular location">
    <subcellularLocation>
        <location evidence="1">Cell membrane</location>
        <topology evidence="1">Multi-pass membrane protein</topology>
    </subcellularLocation>
</comment>
<feature type="transmembrane region" description="Helical" evidence="8">
    <location>
        <begin position="411"/>
        <end position="432"/>
    </location>
</feature>
<evidence type="ECO:0000256" key="4">
    <source>
        <dbReference type="ARBA" id="ARBA00022475"/>
    </source>
</evidence>
<evidence type="ECO:0000256" key="5">
    <source>
        <dbReference type="ARBA" id="ARBA00022692"/>
    </source>
</evidence>
<dbReference type="InterPro" id="IPR006043">
    <property type="entry name" value="NCS2"/>
</dbReference>
<evidence type="ECO:0000256" key="1">
    <source>
        <dbReference type="ARBA" id="ARBA00004651"/>
    </source>
</evidence>
<dbReference type="EMBL" id="WVIE01000008">
    <property type="protein sequence ID" value="NDJ17329.1"/>
    <property type="molecule type" value="Genomic_DNA"/>
</dbReference>
<protein>
    <submittedName>
        <fullName evidence="9">Xanthine permease XanP</fullName>
    </submittedName>
</protein>
<accession>A0A8J8CI36</accession>
<keyword evidence="3" id="KW-0813">Transport</keyword>
<keyword evidence="10" id="KW-1185">Reference proteome</keyword>
<comment type="caution">
    <text evidence="9">The sequence shown here is derived from an EMBL/GenBank/DDBJ whole genome shotgun (WGS) entry which is preliminary data.</text>
</comment>
<evidence type="ECO:0000256" key="3">
    <source>
        <dbReference type="ARBA" id="ARBA00022448"/>
    </source>
</evidence>
<keyword evidence="5 8" id="KW-0812">Transmembrane</keyword>
<evidence type="ECO:0000256" key="8">
    <source>
        <dbReference type="SAM" id="Phobius"/>
    </source>
</evidence>
<dbReference type="PANTHER" id="PTHR42810:SF2">
    <property type="entry name" value="PURINE PERMEASE C1399.01C-RELATED"/>
    <property type="match status" value="1"/>
</dbReference>
<gene>
    <name evidence="9" type="ORF">GS601_08500</name>
</gene>
<name>A0A8J8CI36_9CYAN</name>
<keyword evidence="7 8" id="KW-0472">Membrane</keyword>
<proteinExistence type="inferred from homology"/>
<evidence type="ECO:0000256" key="6">
    <source>
        <dbReference type="ARBA" id="ARBA00022989"/>
    </source>
</evidence>